<dbReference type="PANTHER" id="PTHR43133:SF8">
    <property type="entry name" value="RNA POLYMERASE SIGMA FACTOR HI_1459-RELATED"/>
    <property type="match status" value="1"/>
</dbReference>
<dbReference type="Pfam" id="PF08281">
    <property type="entry name" value="Sigma70_r4_2"/>
    <property type="match status" value="1"/>
</dbReference>
<accession>B1ZTN9</accession>
<dbReference type="KEGG" id="ote:Oter_1541"/>
<keyword evidence="10" id="KW-1185">Reference proteome</keyword>
<dbReference type="SUPFAM" id="SSF88946">
    <property type="entry name" value="Sigma2 domain of RNA polymerase sigma factors"/>
    <property type="match status" value="1"/>
</dbReference>
<dbReference type="SUPFAM" id="SSF88659">
    <property type="entry name" value="Sigma3 and sigma4 domains of RNA polymerase sigma factors"/>
    <property type="match status" value="1"/>
</dbReference>
<dbReference type="PANTHER" id="PTHR43133">
    <property type="entry name" value="RNA POLYMERASE ECF-TYPE SIGMA FACTO"/>
    <property type="match status" value="1"/>
</dbReference>
<organism evidence="9 10">
    <name type="scientific">Opitutus terrae (strain DSM 11246 / JCM 15787 / PB90-1)</name>
    <dbReference type="NCBI Taxonomy" id="452637"/>
    <lineage>
        <taxon>Bacteria</taxon>
        <taxon>Pseudomonadati</taxon>
        <taxon>Verrucomicrobiota</taxon>
        <taxon>Opitutia</taxon>
        <taxon>Opitutales</taxon>
        <taxon>Opitutaceae</taxon>
        <taxon>Opitutus</taxon>
    </lineage>
</organism>
<gene>
    <name evidence="9" type="ordered locus">Oter_1541</name>
</gene>
<dbReference type="OrthoDB" id="3472490at2"/>
<name>B1ZTN9_OPITP</name>
<dbReference type="HOGENOM" id="CLU_047691_1_2_0"/>
<dbReference type="Pfam" id="PF04542">
    <property type="entry name" value="Sigma70_r2"/>
    <property type="match status" value="1"/>
</dbReference>
<dbReference type="InterPro" id="IPR036388">
    <property type="entry name" value="WH-like_DNA-bd_sf"/>
</dbReference>
<dbReference type="CDD" id="cd06171">
    <property type="entry name" value="Sigma70_r4"/>
    <property type="match status" value="1"/>
</dbReference>
<dbReference type="InterPro" id="IPR013325">
    <property type="entry name" value="RNA_pol_sigma_r2"/>
</dbReference>
<sequence>MDDALAQLEALYRDHSRALIAYFRQQRALAPQAEDLLQDTFVRAIRSLGRLCTSVSPRAYLFGIARHVSLDALRSPRPPEPLLREPDAPASPAEDARLEFLRVAIARLPAAQRETLLLKLQHDLSYEEIAEVLAIPIGTVRSRLHHAVLQLRSTLNPGGSNHET</sequence>
<dbReference type="InterPro" id="IPR007627">
    <property type="entry name" value="RNA_pol_sigma70_r2"/>
</dbReference>
<evidence type="ECO:0000256" key="1">
    <source>
        <dbReference type="ARBA" id="ARBA00010641"/>
    </source>
</evidence>
<dbReference type="Gene3D" id="1.10.10.10">
    <property type="entry name" value="Winged helix-like DNA-binding domain superfamily/Winged helix DNA-binding domain"/>
    <property type="match status" value="1"/>
</dbReference>
<dbReference type="Proteomes" id="UP000007013">
    <property type="component" value="Chromosome"/>
</dbReference>
<evidence type="ECO:0000259" key="7">
    <source>
        <dbReference type="Pfam" id="PF04542"/>
    </source>
</evidence>
<feature type="domain" description="RNA polymerase sigma factor 70 region 4 type 2" evidence="8">
    <location>
        <begin position="101"/>
        <end position="151"/>
    </location>
</feature>
<feature type="domain" description="RNA polymerase sigma-70 region 2" evidence="7">
    <location>
        <begin position="11"/>
        <end position="75"/>
    </location>
</feature>
<dbReference type="eggNOG" id="COG1595">
    <property type="taxonomic scope" value="Bacteria"/>
</dbReference>
<evidence type="ECO:0000256" key="4">
    <source>
        <dbReference type="ARBA" id="ARBA00023125"/>
    </source>
</evidence>
<evidence type="ECO:0000256" key="3">
    <source>
        <dbReference type="ARBA" id="ARBA00023082"/>
    </source>
</evidence>
<evidence type="ECO:0000256" key="2">
    <source>
        <dbReference type="ARBA" id="ARBA00023015"/>
    </source>
</evidence>
<evidence type="ECO:0000259" key="8">
    <source>
        <dbReference type="Pfam" id="PF08281"/>
    </source>
</evidence>
<dbReference type="STRING" id="452637.Oter_1541"/>
<evidence type="ECO:0000313" key="9">
    <source>
        <dbReference type="EMBL" id="ACB74825.1"/>
    </source>
</evidence>
<dbReference type="GO" id="GO:0016987">
    <property type="term" value="F:sigma factor activity"/>
    <property type="evidence" value="ECO:0007669"/>
    <property type="project" value="UniProtKB-KW"/>
</dbReference>
<keyword evidence="5 6" id="KW-0804">Transcription</keyword>
<dbReference type="EMBL" id="CP001032">
    <property type="protein sequence ID" value="ACB74825.1"/>
    <property type="molecule type" value="Genomic_DNA"/>
</dbReference>
<comment type="similarity">
    <text evidence="1 6">Belongs to the sigma-70 factor family. ECF subfamily.</text>
</comment>
<dbReference type="InterPro" id="IPR039425">
    <property type="entry name" value="RNA_pol_sigma-70-like"/>
</dbReference>
<proteinExistence type="inferred from homology"/>
<dbReference type="InterPro" id="IPR013324">
    <property type="entry name" value="RNA_pol_sigma_r3/r4-like"/>
</dbReference>
<dbReference type="Gene3D" id="1.10.1740.10">
    <property type="match status" value="1"/>
</dbReference>
<evidence type="ECO:0000313" key="10">
    <source>
        <dbReference type="Proteomes" id="UP000007013"/>
    </source>
</evidence>
<dbReference type="InterPro" id="IPR000838">
    <property type="entry name" value="RNA_pol_sigma70_ECF_CS"/>
</dbReference>
<dbReference type="PROSITE" id="PS01063">
    <property type="entry name" value="SIGMA70_ECF"/>
    <property type="match status" value="1"/>
</dbReference>
<reference evidence="9 10" key="1">
    <citation type="journal article" date="2011" name="J. Bacteriol.">
        <title>Genome sequence of the verrucomicrobium Opitutus terrae PB90-1, an abundant inhabitant of rice paddy soil ecosystems.</title>
        <authorList>
            <person name="van Passel M.W."/>
            <person name="Kant R."/>
            <person name="Palva A."/>
            <person name="Copeland A."/>
            <person name="Lucas S."/>
            <person name="Lapidus A."/>
            <person name="Glavina del Rio T."/>
            <person name="Pitluck S."/>
            <person name="Goltsman E."/>
            <person name="Clum A."/>
            <person name="Sun H."/>
            <person name="Schmutz J."/>
            <person name="Larimer F.W."/>
            <person name="Land M.L."/>
            <person name="Hauser L."/>
            <person name="Kyrpides N."/>
            <person name="Mikhailova N."/>
            <person name="Richardson P.P."/>
            <person name="Janssen P.H."/>
            <person name="de Vos W.M."/>
            <person name="Smidt H."/>
        </authorList>
    </citation>
    <scope>NUCLEOTIDE SEQUENCE [LARGE SCALE GENOMIC DNA]</scope>
    <source>
        <strain evidence="10">DSM 11246 / JCM 15787 / PB90-1</strain>
    </source>
</reference>
<evidence type="ECO:0000256" key="6">
    <source>
        <dbReference type="RuleBase" id="RU000716"/>
    </source>
</evidence>
<dbReference type="InterPro" id="IPR013249">
    <property type="entry name" value="RNA_pol_sigma70_r4_t2"/>
</dbReference>
<keyword evidence="4 6" id="KW-0238">DNA-binding</keyword>
<dbReference type="RefSeq" id="WP_012374363.1">
    <property type="nucleotide sequence ID" value="NC_010571.1"/>
</dbReference>
<protein>
    <recommendedName>
        <fullName evidence="6">RNA polymerase sigma factor</fullName>
    </recommendedName>
</protein>
<keyword evidence="3 6" id="KW-0731">Sigma factor</keyword>
<dbReference type="NCBIfam" id="TIGR02937">
    <property type="entry name" value="sigma70-ECF"/>
    <property type="match status" value="1"/>
</dbReference>
<dbReference type="InterPro" id="IPR014284">
    <property type="entry name" value="RNA_pol_sigma-70_dom"/>
</dbReference>
<dbReference type="AlphaFoldDB" id="B1ZTN9"/>
<dbReference type="GO" id="GO:0003677">
    <property type="term" value="F:DNA binding"/>
    <property type="evidence" value="ECO:0007669"/>
    <property type="project" value="UniProtKB-KW"/>
</dbReference>
<keyword evidence="2 6" id="KW-0805">Transcription regulation</keyword>
<evidence type="ECO:0000256" key="5">
    <source>
        <dbReference type="ARBA" id="ARBA00023163"/>
    </source>
</evidence>
<dbReference type="GO" id="GO:0006352">
    <property type="term" value="P:DNA-templated transcription initiation"/>
    <property type="evidence" value="ECO:0007669"/>
    <property type="project" value="InterPro"/>
</dbReference>